<evidence type="ECO:0000256" key="1">
    <source>
        <dbReference type="SAM" id="MobiDB-lite"/>
    </source>
</evidence>
<dbReference type="EMBL" id="BKCJ011144526">
    <property type="protein sequence ID" value="GFC93640.1"/>
    <property type="molecule type" value="Genomic_DNA"/>
</dbReference>
<feature type="region of interest" description="Disordered" evidence="1">
    <location>
        <begin position="124"/>
        <end position="187"/>
    </location>
</feature>
<name>A0A699S8L9_TANCI</name>
<feature type="non-terminal residue" evidence="2">
    <location>
        <position position="1"/>
    </location>
</feature>
<reference evidence="2" key="1">
    <citation type="journal article" date="2019" name="Sci. Rep.">
        <title>Draft genome of Tanacetum cinerariifolium, the natural source of mosquito coil.</title>
        <authorList>
            <person name="Yamashiro T."/>
            <person name="Shiraishi A."/>
            <person name="Satake H."/>
            <person name="Nakayama K."/>
        </authorList>
    </citation>
    <scope>NUCLEOTIDE SEQUENCE</scope>
</reference>
<gene>
    <name evidence="2" type="ORF">Tci_865610</name>
</gene>
<accession>A0A699S8L9</accession>
<proteinExistence type="predicted"/>
<dbReference type="AlphaFoldDB" id="A0A699S8L9"/>
<organism evidence="2">
    <name type="scientific">Tanacetum cinerariifolium</name>
    <name type="common">Dalmatian daisy</name>
    <name type="synonym">Chrysanthemum cinerariifolium</name>
    <dbReference type="NCBI Taxonomy" id="118510"/>
    <lineage>
        <taxon>Eukaryota</taxon>
        <taxon>Viridiplantae</taxon>
        <taxon>Streptophyta</taxon>
        <taxon>Embryophyta</taxon>
        <taxon>Tracheophyta</taxon>
        <taxon>Spermatophyta</taxon>
        <taxon>Magnoliopsida</taxon>
        <taxon>eudicotyledons</taxon>
        <taxon>Gunneridae</taxon>
        <taxon>Pentapetalae</taxon>
        <taxon>asterids</taxon>
        <taxon>campanulids</taxon>
        <taxon>Asterales</taxon>
        <taxon>Asteraceae</taxon>
        <taxon>Asteroideae</taxon>
        <taxon>Anthemideae</taxon>
        <taxon>Anthemidinae</taxon>
        <taxon>Tanacetum</taxon>
    </lineage>
</organism>
<sequence>FQVVRAVEKAATQQKTRHAQRTINGLAVIDQLRGKHHLGLWLTVAALGSEEESAAVIRQIAGRVERVRRTLARRPPVDMREVGIEARRAVLPKHARVTQDATGAEVVKQALDQTCSAAFLLGSAHTPTARMPRQRQSRVRPDRSPRRHDARDAARCSPAPADATHRPRASSGLLCGTASASPATARSMAGATFAKTIETATPARPGP</sequence>
<protein>
    <submittedName>
        <fullName evidence="2">Uncharacterized protein</fullName>
    </submittedName>
</protein>
<feature type="compositionally biased region" description="Basic and acidic residues" evidence="1">
    <location>
        <begin position="139"/>
        <end position="154"/>
    </location>
</feature>
<feature type="non-terminal residue" evidence="2">
    <location>
        <position position="207"/>
    </location>
</feature>
<evidence type="ECO:0000313" key="2">
    <source>
        <dbReference type="EMBL" id="GFC93640.1"/>
    </source>
</evidence>
<comment type="caution">
    <text evidence="2">The sequence shown here is derived from an EMBL/GenBank/DDBJ whole genome shotgun (WGS) entry which is preliminary data.</text>
</comment>